<dbReference type="PANTHER" id="PTHR47786:SF2">
    <property type="entry name" value="GLYCOSYL HYDROLASE FAMILY 13 CATALYTIC DOMAIN-CONTAINING PROTEIN"/>
    <property type="match status" value="1"/>
</dbReference>
<protein>
    <submittedName>
        <fullName evidence="3">Alpha-amylase</fullName>
    </submittedName>
</protein>
<dbReference type="Gene3D" id="3.20.20.80">
    <property type="entry name" value="Glycosidases"/>
    <property type="match status" value="2"/>
</dbReference>
<comment type="caution">
    <text evidence="3">The sequence shown here is derived from an EMBL/GenBank/DDBJ whole genome shotgun (WGS) entry which is preliminary data.</text>
</comment>
<dbReference type="EMBL" id="PHFL01000058">
    <property type="protein sequence ID" value="RFM23807.1"/>
    <property type="molecule type" value="Genomic_DNA"/>
</dbReference>
<feature type="compositionally biased region" description="Low complexity" evidence="1">
    <location>
        <begin position="1322"/>
        <end position="1360"/>
    </location>
</feature>
<dbReference type="Proteomes" id="UP000266389">
    <property type="component" value="Unassembled WGS sequence"/>
</dbReference>
<evidence type="ECO:0000256" key="1">
    <source>
        <dbReference type="SAM" id="MobiDB-lite"/>
    </source>
</evidence>
<feature type="compositionally biased region" description="Low complexity" evidence="1">
    <location>
        <begin position="1190"/>
        <end position="1221"/>
    </location>
</feature>
<proteinExistence type="predicted"/>
<feature type="compositionally biased region" description="Low complexity" evidence="1">
    <location>
        <begin position="1238"/>
        <end position="1295"/>
    </location>
</feature>
<reference evidence="3 4" key="1">
    <citation type="journal article" date="2011" name="ISME J.">
        <title>Community ecology of hot spring cyanobacterial mats: predominant populations and their functional potential.</title>
        <authorList>
            <person name="Klatt C.G."/>
            <person name="Wood J.M."/>
            <person name="Rusch D.B."/>
            <person name="Bateson M.M."/>
            <person name="Hamamura N."/>
            <person name="Heidelberg J.F."/>
            <person name="Grossman A.R."/>
            <person name="Bhaya D."/>
            <person name="Cohan F.M."/>
            <person name="Kuhl M."/>
            <person name="Bryant D.A."/>
            <person name="Ward D.M."/>
        </authorList>
    </citation>
    <scope>NUCLEOTIDE SEQUENCE [LARGE SCALE GENOMIC DNA]</scope>
    <source>
        <strain evidence="3">OS</strain>
    </source>
</reference>
<evidence type="ECO:0000313" key="4">
    <source>
        <dbReference type="Proteomes" id="UP000266389"/>
    </source>
</evidence>
<gene>
    <name evidence="3" type="ORF">D0433_09270</name>
</gene>
<evidence type="ECO:0000313" key="3">
    <source>
        <dbReference type="EMBL" id="RFM23807.1"/>
    </source>
</evidence>
<feature type="domain" description="Glycosyl hydrolase family 13 catalytic" evidence="2">
    <location>
        <begin position="318"/>
        <end position="713"/>
    </location>
</feature>
<sequence length="1374" mass="156248">MTIYEFHLSRKARDAYQFSDAFFSLRGTTVFENFRAAQLFAEKINEKRQATDDLRRAPVRATEIYAMGLLHEIFHFVVRVYERDRNPETFQKCDGYLKVALGSSALQEFLLRFSYDFPSQSVYRYAESVEAYLLGQTDQTPNRSIVLEEVMLLYLDNENPAFTPIRELIDDQELRRETIYNSAISQIDNFFETQPRFGPDNQSLFKLLYAPILASPNSIMGQLEFIFKNWQSILAGSPLLDKLLFAMDVIKEEGKYFKMLEEAAADKAKLPAEVKAVEFFGWGEKETPPVPTYAEIEAPERFSPDLSWMPRLVLIAKNTYVWLDQLSKKYQRPITRLDHIPDEELAILAARGFTGLWLIGVWERSVASKRIKHLNGNIDAIASAYSIYDYVIARDLGGEEALMNLRERARHYGIRLACDMVPNHTAIDSRWVIEHPDWFISIDYPPYPNYTFYGPDLSSDERVGIFIEDGYWRKTDAAVVFARLDRWTGDVRYIYHGNDGTNMPWNDTAQLNFLKAEVREAVIQTILHVARLFPIIRFDAAMVLAKQHIQRLWFPEPGKGGAIPSRAAFAMTKEQFDALMPNEFWREVVDRVQAEVPDTLLLAEAFWLLEGYFVRTLGMHRVYNSAFMHMFKKEENDKYRTLIKNTLEYDARILKRYVNFMSNPDEETAVNQFGKDDKYFGVCVMMVTMPGLPMFAHGQIEGFSERYGMEYRRAYYNETPDEYLIARHEREIFPLLKRRYLFAEVDNFYLYDFFTPEGKVDENVFAFSNRYGDEKALVIYHNKFATTRGWIRTSVAFLENGRLVQRSLAEGLAISNKPQVYTVFRDFISGLEFICANSDLHTKGLYFELHAYKYAVFMEFREVIPTKLKPYDELARLLNGQGVPSIEDEVMHLSLRPVHQAFADAIHPDVLKELMQGWLYGKINLQAVSLFKEKLKAILLAKDAIENHAGDEAHFIDESAKKYVALMTLAHLERAPSGQDAPWKQFFQQLLPRQEEHADSAWRVMLIWLFVQHLDATRQSAVDIHLNVVQDWRLEKFITQSLTQAELDANRARYETELIRLLVERERYTGDTRDIKPALKGLLESHEPDSFLGVNTFQGVEYFNKERFEVLTGSLFALSAIEELAAAPVQTTLTPELEAKFDKRFSTFTQLTRDAEQVGYRLRDFLKMLDLRILEDTEQLIAQQETIPDTAPAASAPATRKTKARATASKTTKSKASSTASKAKKKSTPALSQDDKSTSANGAAPKAAASSTKSAKSASTRTTSKAETATTAAPASAPVATSAKTTSAKSKSAKSVLPNIVSSSKPSAVERAKAVPKKSTSKAKSAQATSSKAQASTSASPATKKVTSAKALSQTTSSSKTSDKSRGSKTKKQK</sequence>
<accession>A0A395LZ70</accession>
<dbReference type="SUPFAM" id="SSF51445">
    <property type="entry name" value="(Trans)glycosidases"/>
    <property type="match status" value="1"/>
</dbReference>
<dbReference type="PANTHER" id="PTHR47786">
    <property type="entry name" value="ALPHA-1,4-GLUCAN:MALTOSE-1-PHOSPHATE MALTOSYLTRANSFERASE"/>
    <property type="match status" value="1"/>
</dbReference>
<dbReference type="InterPro" id="IPR017853">
    <property type="entry name" value="GH"/>
</dbReference>
<evidence type="ECO:0000259" key="2">
    <source>
        <dbReference type="SMART" id="SM00642"/>
    </source>
</evidence>
<dbReference type="GO" id="GO:0005975">
    <property type="term" value="P:carbohydrate metabolic process"/>
    <property type="evidence" value="ECO:0007669"/>
    <property type="project" value="InterPro"/>
</dbReference>
<dbReference type="SMART" id="SM00642">
    <property type="entry name" value="Aamy"/>
    <property type="match status" value="1"/>
</dbReference>
<feature type="region of interest" description="Disordered" evidence="1">
    <location>
        <begin position="1184"/>
        <end position="1374"/>
    </location>
</feature>
<organism evidence="3 4">
    <name type="scientific">Candidatus Thermochlorobacter aerophilus</name>
    <dbReference type="NCBI Taxonomy" id="1868324"/>
    <lineage>
        <taxon>Bacteria</taxon>
        <taxon>Pseudomonadati</taxon>
        <taxon>Chlorobiota</taxon>
        <taxon>Chlorobiia</taxon>
        <taxon>Chlorobiales</taxon>
        <taxon>Candidatus Thermochlorobacteriaceae</taxon>
        <taxon>Candidatus Thermochlorobacter</taxon>
    </lineage>
</organism>
<dbReference type="InterPro" id="IPR006047">
    <property type="entry name" value="GH13_cat_dom"/>
</dbReference>
<dbReference type="Pfam" id="PF00128">
    <property type="entry name" value="Alpha-amylase"/>
    <property type="match status" value="1"/>
</dbReference>
<name>A0A395LZ70_9BACT</name>